<gene>
    <name evidence="4" type="ORF">PVAND_010682</name>
</gene>
<feature type="coiled-coil region" evidence="1">
    <location>
        <begin position="148"/>
        <end position="175"/>
    </location>
</feature>
<sequence>MKLVILSVVLFTTSITARTEDTTLTVTEDKDSTTIKTETIAPNISDTSTTTIVSETLDTSTNSAISQSSSTENSSIEETSHESSEDTDDSNETPLIPISSITPPKRKVLYINQQQSGKLNVHLELNDVSLIVIPNKKDPQLSLLNLLLRSAQKSNLQHNEEKKKEENAKANIQHQDDDYSQKYKIDNYMHASANEPSIESRAPYRVDISSTLGQQPVVDIMNNGKFQSQSEYARSPMVKLLKPITMQQSHGRIFRRSIDASFLRFNPDVLDDRNISQNNSNDEEQELINSLESNQNINGVENQEELIDNGGGGFVLLGAVEDCGPGRRRNSYMICVAIEE</sequence>
<evidence type="ECO:0000313" key="5">
    <source>
        <dbReference type="Proteomes" id="UP001107558"/>
    </source>
</evidence>
<evidence type="ECO:0000256" key="2">
    <source>
        <dbReference type="SAM" id="MobiDB-lite"/>
    </source>
</evidence>
<dbReference type="Proteomes" id="UP001107558">
    <property type="component" value="Chromosome 1"/>
</dbReference>
<dbReference type="OrthoDB" id="7686329at2759"/>
<comment type="caution">
    <text evidence="4">The sequence shown here is derived from an EMBL/GenBank/DDBJ whole genome shotgun (WGS) entry which is preliminary data.</text>
</comment>
<feature type="signal peptide" evidence="3">
    <location>
        <begin position="1"/>
        <end position="17"/>
    </location>
</feature>
<feature type="chain" id="PRO_5039915883" evidence="3">
    <location>
        <begin position="18"/>
        <end position="340"/>
    </location>
</feature>
<evidence type="ECO:0000256" key="3">
    <source>
        <dbReference type="SAM" id="SignalP"/>
    </source>
</evidence>
<accession>A0A9J6CH15</accession>
<dbReference type="AlphaFoldDB" id="A0A9J6CH15"/>
<name>A0A9J6CH15_POLVA</name>
<keyword evidence="1" id="KW-0175">Coiled coil</keyword>
<evidence type="ECO:0000313" key="4">
    <source>
        <dbReference type="EMBL" id="KAG5681229.1"/>
    </source>
</evidence>
<reference evidence="4" key="1">
    <citation type="submission" date="2021-03" db="EMBL/GenBank/DDBJ databases">
        <title>Chromosome level genome of the anhydrobiotic midge Polypedilum vanderplanki.</title>
        <authorList>
            <person name="Yoshida Y."/>
            <person name="Kikawada T."/>
            <person name="Gusev O."/>
        </authorList>
    </citation>
    <scope>NUCLEOTIDE SEQUENCE</scope>
    <source>
        <strain evidence="4">NIAS01</strain>
        <tissue evidence="4">Whole body or cell culture</tissue>
    </source>
</reference>
<keyword evidence="5" id="KW-1185">Reference proteome</keyword>
<organism evidence="4 5">
    <name type="scientific">Polypedilum vanderplanki</name>
    <name type="common">Sleeping chironomid midge</name>
    <dbReference type="NCBI Taxonomy" id="319348"/>
    <lineage>
        <taxon>Eukaryota</taxon>
        <taxon>Metazoa</taxon>
        <taxon>Ecdysozoa</taxon>
        <taxon>Arthropoda</taxon>
        <taxon>Hexapoda</taxon>
        <taxon>Insecta</taxon>
        <taxon>Pterygota</taxon>
        <taxon>Neoptera</taxon>
        <taxon>Endopterygota</taxon>
        <taxon>Diptera</taxon>
        <taxon>Nematocera</taxon>
        <taxon>Chironomoidea</taxon>
        <taxon>Chironomidae</taxon>
        <taxon>Chironominae</taxon>
        <taxon>Polypedilum</taxon>
        <taxon>Polypedilum</taxon>
    </lineage>
</organism>
<protein>
    <submittedName>
        <fullName evidence="4">Uncharacterized protein</fullName>
    </submittedName>
</protein>
<feature type="compositionally biased region" description="Low complexity" evidence="2">
    <location>
        <begin position="59"/>
        <end position="77"/>
    </location>
</feature>
<evidence type="ECO:0000256" key="1">
    <source>
        <dbReference type="SAM" id="Coils"/>
    </source>
</evidence>
<keyword evidence="3" id="KW-0732">Signal</keyword>
<proteinExistence type="predicted"/>
<feature type="region of interest" description="Disordered" evidence="2">
    <location>
        <begin position="59"/>
        <end position="100"/>
    </location>
</feature>
<dbReference type="EMBL" id="JADBJN010000001">
    <property type="protein sequence ID" value="KAG5681229.1"/>
    <property type="molecule type" value="Genomic_DNA"/>
</dbReference>